<dbReference type="CDD" id="cd00093">
    <property type="entry name" value="HTH_XRE"/>
    <property type="match status" value="1"/>
</dbReference>
<feature type="domain" description="HTH cro/C1-type" evidence="1">
    <location>
        <begin position="27"/>
        <end position="67"/>
    </location>
</feature>
<dbReference type="AlphaFoldDB" id="A0A2W2EWC6"/>
<gene>
    <name evidence="2" type="ORF">C1J01_08715</name>
</gene>
<dbReference type="Pfam" id="PF12728">
    <property type="entry name" value="HTH_17"/>
    <property type="match status" value="1"/>
</dbReference>
<evidence type="ECO:0000313" key="2">
    <source>
        <dbReference type="EMBL" id="PZG20575.1"/>
    </source>
</evidence>
<organism evidence="2 3">
    <name type="scientific">Nonomuraea aridisoli</name>
    <dbReference type="NCBI Taxonomy" id="2070368"/>
    <lineage>
        <taxon>Bacteria</taxon>
        <taxon>Bacillati</taxon>
        <taxon>Actinomycetota</taxon>
        <taxon>Actinomycetes</taxon>
        <taxon>Streptosporangiales</taxon>
        <taxon>Streptosporangiaceae</taxon>
        <taxon>Nonomuraea</taxon>
    </lineage>
</organism>
<dbReference type="Proteomes" id="UP000249304">
    <property type="component" value="Unassembled WGS sequence"/>
</dbReference>
<dbReference type="OrthoDB" id="4330189at2"/>
<dbReference type="GO" id="GO:0003677">
    <property type="term" value="F:DNA binding"/>
    <property type="evidence" value="ECO:0007669"/>
    <property type="project" value="InterPro"/>
</dbReference>
<reference evidence="2 3" key="1">
    <citation type="submission" date="2018-01" db="EMBL/GenBank/DDBJ databases">
        <title>Draft genome sequence of Nonomuraea sp. KC333.</title>
        <authorList>
            <person name="Sahin N."/>
            <person name="Saygin H."/>
            <person name="Ay H."/>
        </authorList>
    </citation>
    <scope>NUCLEOTIDE SEQUENCE [LARGE SCALE GENOMIC DNA]</scope>
    <source>
        <strain evidence="2 3">KC333</strain>
    </source>
</reference>
<dbReference type="EMBL" id="POUD01000024">
    <property type="protein sequence ID" value="PZG20575.1"/>
    <property type="molecule type" value="Genomic_DNA"/>
</dbReference>
<dbReference type="InterPro" id="IPR001387">
    <property type="entry name" value="Cro/C1-type_HTH"/>
</dbReference>
<dbReference type="RefSeq" id="WP_111177908.1">
    <property type="nucleotide sequence ID" value="NZ_POUD01000024.1"/>
</dbReference>
<dbReference type="InterPro" id="IPR010982">
    <property type="entry name" value="Lambda_DNA-bd_dom_sf"/>
</dbReference>
<evidence type="ECO:0000259" key="1">
    <source>
        <dbReference type="PROSITE" id="PS50943"/>
    </source>
</evidence>
<protein>
    <recommendedName>
        <fullName evidence="1">HTH cro/C1-type domain-containing protein</fullName>
    </recommendedName>
</protein>
<comment type="caution">
    <text evidence="2">The sequence shown here is derived from an EMBL/GenBank/DDBJ whole genome shotgun (WGS) entry which is preliminary data.</text>
</comment>
<name>A0A2W2EWC6_9ACTN</name>
<sequence length="153" mass="17399">MARTTYAARIQNLTSAIEEAGTDGAHLAAAVGISKQFMSLLLRGHRRCNPTIAEAIARELRLPLSSLFTTGEVSEDSHNTEDRRMDTLQHDDDPILLFEEVAELCKIKPKTLRHYRAIGEGPPFSRYGRRGRLRIRKSQALEWYRETFENATE</sequence>
<dbReference type="InterPro" id="IPR009061">
    <property type="entry name" value="DNA-bd_dom_put_sf"/>
</dbReference>
<proteinExistence type="predicted"/>
<keyword evidence="3" id="KW-1185">Reference proteome</keyword>
<dbReference type="SMART" id="SM00530">
    <property type="entry name" value="HTH_XRE"/>
    <property type="match status" value="1"/>
</dbReference>
<dbReference type="SUPFAM" id="SSF46955">
    <property type="entry name" value="Putative DNA-binding domain"/>
    <property type="match status" value="1"/>
</dbReference>
<dbReference type="SUPFAM" id="SSF47413">
    <property type="entry name" value="lambda repressor-like DNA-binding domains"/>
    <property type="match status" value="1"/>
</dbReference>
<dbReference type="Gene3D" id="1.10.260.40">
    <property type="entry name" value="lambda repressor-like DNA-binding domains"/>
    <property type="match status" value="1"/>
</dbReference>
<dbReference type="PROSITE" id="PS50943">
    <property type="entry name" value="HTH_CROC1"/>
    <property type="match status" value="1"/>
</dbReference>
<evidence type="ECO:0000313" key="3">
    <source>
        <dbReference type="Proteomes" id="UP000249304"/>
    </source>
</evidence>
<dbReference type="InterPro" id="IPR041657">
    <property type="entry name" value="HTH_17"/>
</dbReference>
<accession>A0A2W2EWC6</accession>